<proteinExistence type="predicted"/>
<dbReference type="GeneID" id="30034272"/>
<evidence type="ECO:0000313" key="2">
    <source>
        <dbReference type="Proteomes" id="UP000189580"/>
    </source>
</evidence>
<dbReference type="PANTHER" id="PTHR31061">
    <property type="entry name" value="LD22376P"/>
    <property type="match status" value="1"/>
</dbReference>
<dbReference type="OrthoDB" id="2149840at2759"/>
<accession>A0A167F305</accession>
<name>A0A167F305_9ASCO</name>
<dbReference type="PANTHER" id="PTHR31061:SF24">
    <property type="entry name" value="LD22376P"/>
    <property type="match status" value="1"/>
</dbReference>
<reference evidence="1 2" key="1">
    <citation type="submission" date="2016-02" db="EMBL/GenBank/DDBJ databases">
        <title>Complete genome sequence and transcriptome regulation of the pentose utilising yeast Sugiyamaella lignohabitans.</title>
        <authorList>
            <person name="Bellasio M."/>
            <person name="Peymann A."/>
            <person name="Valli M."/>
            <person name="Sipitzky M."/>
            <person name="Graf A."/>
            <person name="Sauer M."/>
            <person name="Marx H."/>
            <person name="Mattanovich D."/>
        </authorList>
    </citation>
    <scope>NUCLEOTIDE SEQUENCE [LARGE SCALE GENOMIC DNA]</scope>
    <source>
        <strain evidence="1 2">CBS 10342</strain>
    </source>
</reference>
<sequence>MRDLTRDIVRGLTVLEMETVNLTNTCLNHASIEDKSITYADTVFPTFTFLSGMSYTPWRRSACLVGLGLAYNSISVIYRGNSFQPRFLGVLQRTGLSSLLFNAGVSPNSDIRYFGYPVVATGLWTIVSTLLADDSSHPFADPSTSAQTKIDTFVFSSHSLYKKEYDPEGLLGCVMTSVTMWLGSWYISSKLSPIESLLTGGSLASLGILLSKAFPQYVPISKPYWSPTFTLVAGGYSIVKYSLIELAIPYLPDFISYGLECLGRRSIEVYFSSAILHSILHKFGVDSFVKSKLAKYIGERGSDLAYVSLSNAFMILAAVQFVEHGIRLRF</sequence>
<organism evidence="1 2">
    <name type="scientific">Sugiyamaella lignohabitans</name>
    <dbReference type="NCBI Taxonomy" id="796027"/>
    <lineage>
        <taxon>Eukaryota</taxon>
        <taxon>Fungi</taxon>
        <taxon>Dikarya</taxon>
        <taxon>Ascomycota</taxon>
        <taxon>Saccharomycotina</taxon>
        <taxon>Dipodascomycetes</taxon>
        <taxon>Dipodascales</taxon>
        <taxon>Trichomonascaceae</taxon>
        <taxon>Sugiyamaella</taxon>
    </lineage>
</organism>
<dbReference type="EMBL" id="CP014503">
    <property type="protein sequence ID" value="ANB14762.1"/>
    <property type="molecule type" value="Genomic_DNA"/>
</dbReference>
<gene>
    <name evidence="1" type="ORF">AWJ20_2369</name>
</gene>
<dbReference type="RefSeq" id="XP_018737239.1">
    <property type="nucleotide sequence ID" value="XM_018879309.1"/>
</dbReference>
<dbReference type="Proteomes" id="UP000189580">
    <property type="component" value="Chromosome b"/>
</dbReference>
<dbReference type="AlphaFoldDB" id="A0A167F305"/>
<dbReference type="KEGG" id="slb:AWJ20_2369"/>
<evidence type="ECO:0000313" key="1">
    <source>
        <dbReference type="EMBL" id="ANB14762.1"/>
    </source>
</evidence>
<keyword evidence="2" id="KW-1185">Reference proteome</keyword>
<protein>
    <submittedName>
        <fullName evidence="1">Uncharacterized protein</fullName>
    </submittedName>
</protein>